<sequence length="715" mass="78656">MDRSLQEEQAYVDHCYALLASYIEHLDERINTTSHQLSTGTGQDDLEREAMMDNLTAQIRQARASDTRLCFGRIDGEQGSHHIGRIGLRDSAGDPALIDWRAPNAAPFYQATFANPQGIQLRRRIVLRDRTVTHVEDEILNDPTLTESRAAAAALDAPRDGRMGDIIATIAADQDSIIRSPLNQLTVVQGGPGTGKTVVALHRAAWLLYTFREKLARDGVLVVGPSPTFLHYIDQVLPSLGETDVVLLTPGQLYPGIDARKYDVDEVSAVKGDPRMAQVIANAVKLRRVIPKSDVVITLEDRSQVKITGRQLQDAERSVGRHQSFHGGRDPFLLRALDYLAGFRAKQRGEDAGDADLRKDYVSELVEDKNVRRELNLMWLPIKPDDLVRNLLSDPWLLGDAADGILSAREQLNILREVTDPWTIDDIPLIDEAAELLGPWDPEAALANARESTERRHELQHAAQALDNTDMGGWIDAAGLVGRMGSSSERRSVAELAALDRTWVYGHIVVDEAQELSRMAWRVLSRRATRKSMTIVGDVQQTSHPSGARNWEEALGGVKGKLDLHVLTVTYRITQQIADVATALLTAAGGDAPELHPVRDGAAVIEHTITPEELAQLVLNAVVNLAGRTAVIVPDDQIEELSQVLLNASTEFGIGDKALDAPIAILTARDTKGLEFDVVFVIDPDGMSSQTKRGADLYVAATRATQVMHLVRWER</sequence>
<reference evidence="2" key="1">
    <citation type="submission" date="2020-05" db="EMBL/GenBank/DDBJ databases">
        <authorList>
            <person name="Chiriac C."/>
            <person name="Salcher M."/>
            <person name="Ghai R."/>
            <person name="Kavagutti S V."/>
        </authorList>
    </citation>
    <scope>NUCLEOTIDE SEQUENCE</scope>
</reference>
<dbReference type="InterPro" id="IPR000212">
    <property type="entry name" value="DNA_helicase_UvrD/REP"/>
</dbReference>
<feature type="domain" description="UvrD-like helicase C-terminal" evidence="1">
    <location>
        <begin position="663"/>
        <end position="711"/>
    </location>
</feature>
<dbReference type="PANTHER" id="PTHR11070:SF45">
    <property type="entry name" value="DNA 3'-5' HELICASE"/>
    <property type="match status" value="1"/>
</dbReference>
<dbReference type="GO" id="GO:0043138">
    <property type="term" value="F:3'-5' DNA helicase activity"/>
    <property type="evidence" value="ECO:0007669"/>
    <property type="project" value="TreeGrafter"/>
</dbReference>
<dbReference type="EMBL" id="CAEZVB010000060">
    <property type="protein sequence ID" value="CAB4625454.1"/>
    <property type="molecule type" value="Genomic_DNA"/>
</dbReference>
<protein>
    <submittedName>
        <fullName evidence="2">Unannotated protein</fullName>
    </submittedName>
</protein>
<proteinExistence type="predicted"/>
<dbReference type="Pfam" id="PF13538">
    <property type="entry name" value="UvrD_C_2"/>
    <property type="match status" value="1"/>
</dbReference>
<dbReference type="GO" id="GO:0005829">
    <property type="term" value="C:cytosol"/>
    <property type="evidence" value="ECO:0007669"/>
    <property type="project" value="TreeGrafter"/>
</dbReference>
<dbReference type="InterPro" id="IPR027785">
    <property type="entry name" value="UvrD-like_helicase_C"/>
</dbReference>
<evidence type="ECO:0000259" key="1">
    <source>
        <dbReference type="Pfam" id="PF13538"/>
    </source>
</evidence>
<dbReference type="SUPFAM" id="SSF52540">
    <property type="entry name" value="P-loop containing nucleoside triphosphate hydrolases"/>
    <property type="match status" value="1"/>
</dbReference>
<dbReference type="EMBL" id="CAFBMO010000045">
    <property type="protein sequence ID" value="CAB4910738.1"/>
    <property type="molecule type" value="Genomic_DNA"/>
</dbReference>
<organism evidence="2">
    <name type="scientific">freshwater metagenome</name>
    <dbReference type="NCBI Taxonomy" id="449393"/>
    <lineage>
        <taxon>unclassified sequences</taxon>
        <taxon>metagenomes</taxon>
        <taxon>ecological metagenomes</taxon>
    </lineage>
</organism>
<evidence type="ECO:0000313" key="2">
    <source>
        <dbReference type="EMBL" id="CAB4625454.1"/>
    </source>
</evidence>
<dbReference type="PANTHER" id="PTHR11070">
    <property type="entry name" value="UVRD / RECB / PCRA DNA HELICASE FAMILY MEMBER"/>
    <property type="match status" value="1"/>
</dbReference>
<dbReference type="GO" id="GO:0000725">
    <property type="term" value="P:recombinational repair"/>
    <property type="evidence" value="ECO:0007669"/>
    <property type="project" value="TreeGrafter"/>
</dbReference>
<accession>A0A6J6ILV4</accession>
<dbReference type="Gene3D" id="3.40.50.300">
    <property type="entry name" value="P-loop containing nucleotide triphosphate hydrolases"/>
    <property type="match status" value="3"/>
</dbReference>
<evidence type="ECO:0000313" key="3">
    <source>
        <dbReference type="EMBL" id="CAB4910738.1"/>
    </source>
</evidence>
<dbReference type="GO" id="GO:0003677">
    <property type="term" value="F:DNA binding"/>
    <property type="evidence" value="ECO:0007669"/>
    <property type="project" value="InterPro"/>
</dbReference>
<gene>
    <name evidence="2" type="ORF">UFOPK1908_01141</name>
    <name evidence="3" type="ORF">UFOPK3576_01098</name>
</gene>
<name>A0A6J6ILV4_9ZZZZ</name>
<dbReference type="InterPro" id="IPR027417">
    <property type="entry name" value="P-loop_NTPase"/>
</dbReference>
<dbReference type="GO" id="GO:0005524">
    <property type="term" value="F:ATP binding"/>
    <property type="evidence" value="ECO:0007669"/>
    <property type="project" value="InterPro"/>
</dbReference>
<dbReference type="AlphaFoldDB" id="A0A6J6ILV4"/>